<comment type="caution">
    <text evidence="2">The sequence shown here is derived from an EMBL/GenBank/DDBJ whole genome shotgun (WGS) entry which is preliminary data.</text>
</comment>
<gene>
    <name evidence="2" type="ORF">JCM17846_27240</name>
</gene>
<accession>A0A5A7N9X6</accession>
<feature type="domain" description="Bacteriophage tail tape measure C-terminal" evidence="1">
    <location>
        <begin position="49"/>
        <end position="106"/>
    </location>
</feature>
<evidence type="ECO:0000259" key="1">
    <source>
        <dbReference type="Pfam" id="PF09718"/>
    </source>
</evidence>
<evidence type="ECO:0000313" key="2">
    <source>
        <dbReference type="EMBL" id="GER05042.1"/>
    </source>
</evidence>
<proteinExistence type="predicted"/>
<dbReference type="InterPro" id="IPR006431">
    <property type="entry name" value="Phage_tape_meas_C"/>
</dbReference>
<organism evidence="2 3">
    <name type="scientific">Iodidimonas nitroreducens</name>
    <dbReference type="NCBI Taxonomy" id="1236968"/>
    <lineage>
        <taxon>Bacteria</taxon>
        <taxon>Pseudomonadati</taxon>
        <taxon>Pseudomonadota</taxon>
        <taxon>Alphaproteobacteria</taxon>
        <taxon>Iodidimonadales</taxon>
        <taxon>Iodidimonadaceae</taxon>
        <taxon>Iodidimonas</taxon>
    </lineage>
</organism>
<name>A0A5A7N9X6_9PROT</name>
<dbReference type="Proteomes" id="UP000324996">
    <property type="component" value="Unassembled WGS sequence"/>
</dbReference>
<dbReference type="AlphaFoldDB" id="A0A5A7N9X6"/>
<dbReference type="EMBL" id="BKCN01000016">
    <property type="protein sequence ID" value="GER05042.1"/>
    <property type="molecule type" value="Genomic_DNA"/>
</dbReference>
<dbReference type="RefSeq" id="WP_150007297.1">
    <property type="nucleotide sequence ID" value="NZ_BKCN01000016.1"/>
</dbReference>
<protein>
    <recommendedName>
        <fullName evidence="1">Bacteriophage tail tape measure C-terminal domain-containing protein</fullName>
    </recommendedName>
</protein>
<keyword evidence="3" id="KW-1185">Reference proteome</keyword>
<sequence length="191" mass="19988">MTTELDALVVSLRADTRQFRADIAQAQSAMSDLEAMVTLPQDAMGQRLSQLADLSGAIDQSVRSSFSGLDQLLSRFVETGKLSFDDLRSVALSALNDIAQAALQSLLPGGGGGGGGGFGGGGIFSSFLSGVVGLPGRAHGGPVTPNQPIWWVNRGRNCLCRARPGIFVPIARLRGRRRRVAVGGPFPLLSI</sequence>
<dbReference type="Pfam" id="PF09718">
    <property type="entry name" value="Tape_meas_lam_C"/>
    <property type="match status" value="1"/>
</dbReference>
<reference evidence="2 3" key="1">
    <citation type="submission" date="2019-09" db="EMBL/GenBank/DDBJ databases">
        <title>NBRP : Genome information of microbial organism related human and environment.</title>
        <authorList>
            <person name="Hattori M."/>
            <person name="Oshima K."/>
            <person name="Inaba H."/>
            <person name="Suda W."/>
            <person name="Sakamoto M."/>
            <person name="Iino T."/>
            <person name="Kitahara M."/>
            <person name="Oshida Y."/>
            <person name="Iida T."/>
            <person name="Kudo T."/>
            <person name="Itoh T."/>
            <person name="Ohkuma M."/>
        </authorList>
    </citation>
    <scope>NUCLEOTIDE SEQUENCE [LARGE SCALE GENOMIC DNA]</scope>
    <source>
        <strain evidence="2 3">Q-1</strain>
    </source>
</reference>
<evidence type="ECO:0000313" key="3">
    <source>
        <dbReference type="Proteomes" id="UP000324996"/>
    </source>
</evidence>